<protein>
    <submittedName>
        <fullName evidence="1">Uncharacterized protein</fullName>
    </submittedName>
</protein>
<accession>A0A918KR20</accession>
<evidence type="ECO:0000313" key="1">
    <source>
        <dbReference type="EMBL" id="GGX70241.1"/>
    </source>
</evidence>
<sequence length="80" mass="8962">MDPIAFPHDLIELQAAWNRTYAALAEPRLSPAAGSAELRRRLVVLSARLWWHPFWSGPGRAPAARARLRSHARALQQGAR</sequence>
<reference evidence="1" key="1">
    <citation type="journal article" date="2014" name="Int. J. Syst. Evol. Microbiol.">
        <title>Complete genome sequence of Corynebacterium casei LMG S-19264T (=DSM 44701T), isolated from a smear-ripened cheese.</title>
        <authorList>
            <consortium name="US DOE Joint Genome Institute (JGI-PGF)"/>
            <person name="Walter F."/>
            <person name="Albersmeier A."/>
            <person name="Kalinowski J."/>
            <person name="Ruckert C."/>
        </authorList>
    </citation>
    <scope>NUCLEOTIDE SEQUENCE</scope>
    <source>
        <strain evidence="1">JCM 4956</strain>
    </source>
</reference>
<evidence type="ECO:0000313" key="2">
    <source>
        <dbReference type="Proteomes" id="UP000645555"/>
    </source>
</evidence>
<gene>
    <name evidence="1" type="ORF">GCM10010515_42440</name>
</gene>
<dbReference type="RefSeq" id="WP_190037119.1">
    <property type="nucleotide sequence ID" value="NZ_BMWD01000014.1"/>
</dbReference>
<comment type="caution">
    <text evidence="1">The sequence shown here is derived from an EMBL/GenBank/DDBJ whole genome shotgun (WGS) entry which is preliminary data.</text>
</comment>
<dbReference type="Proteomes" id="UP000645555">
    <property type="component" value="Unassembled WGS sequence"/>
</dbReference>
<dbReference type="AlphaFoldDB" id="A0A918KR20"/>
<keyword evidence="2" id="KW-1185">Reference proteome</keyword>
<organism evidence="1 2">
    <name type="scientific">Streptomyces fructofermentans</name>
    <dbReference type="NCBI Taxonomy" id="152141"/>
    <lineage>
        <taxon>Bacteria</taxon>
        <taxon>Bacillati</taxon>
        <taxon>Actinomycetota</taxon>
        <taxon>Actinomycetes</taxon>
        <taxon>Kitasatosporales</taxon>
        <taxon>Streptomycetaceae</taxon>
        <taxon>Streptomyces</taxon>
    </lineage>
</organism>
<proteinExistence type="predicted"/>
<name>A0A918KR20_9ACTN</name>
<reference evidence="1" key="2">
    <citation type="submission" date="2020-09" db="EMBL/GenBank/DDBJ databases">
        <authorList>
            <person name="Sun Q."/>
            <person name="Ohkuma M."/>
        </authorList>
    </citation>
    <scope>NUCLEOTIDE SEQUENCE</scope>
    <source>
        <strain evidence="1">JCM 4956</strain>
    </source>
</reference>
<dbReference type="EMBL" id="BMWD01000014">
    <property type="protein sequence ID" value="GGX70241.1"/>
    <property type="molecule type" value="Genomic_DNA"/>
</dbReference>